<dbReference type="Pfam" id="PF02575">
    <property type="entry name" value="YbaB_DNA_bd"/>
    <property type="match status" value="1"/>
</dbReference>
<evidence type="ECO:0000256" key="2">
    <source>
        <dbReference type="HAMAP-Rule" id="MF_00274"/>
    </source>
</evidence>
<protein>
    <recommendedName>
        <fullName evidence="2">Nucleoid-associated protein ACFPT7_22650</fullName>
    </recommendedName>
</protein>
<dbReference type="HAMAP" id="MF_00274">
    <property type="entry name" value="DNA_YbaB_EbfC"/>
    <property type="match status" value="1"/>
</dbReference>
<dbReference type="InterPro" id="IPR004401">
    <property type="entry name" value="YbaB/EbfC"/>
</dbReference>
<organism evidence="3 4">
    <name type="scientific">Acidicapsa dinghuensis</name>
    <dbReference type="NCBI Taxonomy" id="2218256"/>
    <lineage>
        <taxon>Bacteria</taxon>
        <taxon>Pseudomonadati</taxon>
        <taxon>Acidobacteriota</taxon>
        <taxon>Terriglobia</taxon>
        <taxon>Terriglobales</taxon>
        <taxon>Acidobacteriaceae</taxon>
        <taxon>Acidicapsa</taxon>
    </lineage>
</organism>
<name>A0ABW1EMI2_9BACT</name>
<dbReference type="PANTHER" id="PTHR33449:SF1">
    <property type="entry name" value="NUCLEOID-ASSOCIATED PROTEIN YBAB"/>
    <property type="match status" value="1"/>
</dbReference>
<dbReference type="RefSeq" id="WP_263331899.1">
    <property type="nucleotide sequence ID" value="NZ_JAGSYH010000001.1"/>
</dbReference>
<reference evidence="4" key="1">
    <citation type="journal article" date="2019" name="Int. J. Syst. Evol. Microbiol.">
        <title>The Global Catalogue of Microorganisms (GCM) 10K type strain sequencing project: providing services to taxonomists for standard genome sequencing and annotation.</title>
        <authorList>
            <consortium name="The Broad Institute Genomics Platform"/>
            <consortium name="The Broad Institute Genome Sequencing Center for Infectious Disease"/>
            <person name="Wu L."/>
            <person name="Ma J."/>
        </authorList>
    </citation>
    <scope>NUCLEOTIDE SEQUENCE [LARGE SCALE GENOMIC DNA]</scope>
    <source>
        <strain evidence="4">JCM 4087</strain>
    </source>
</reference>
<keyword evidence="4" id="KW-1185">Reference proteome</keyword>
<dbReference type="PIRSF" id="PIRSF004555">
    <property type="entry name" value="UCP004555"/>
    <property type="match status" value="1"/>
</dbReference>
<proteinExistence type="inferred from homology"/>
<evidence type="ECO:0000313" key="4">
    <source>
        <dbReference type="Proteomes" id="UP001596091"/>
    </source>
</evidence>
<sequence length="108" mass="11305">MFNPLKLQEMLSQASQMQEEVQRKLAQTVIEGTSGGGAVTATMNGKKQLLKLHIDPAAVTSLTGSTADVEMLEDLIVAAVNDAGRKAEEALQGQLKGMLGGINLPGIS</sequence>
<comment type="subunit">
    <text evidence="2">Homodimer.</text>
</comment>
<dbReference type="NCBIfam" id="TIGR00103">
    <property type="entry name" value="DNA_YbaB_EbfC"/>
    <property type="match status" value="1"/>
</dbReference>
<evidence type="ECO:0000313" key="3">
    <source>
        <dbReference type="EMBL" id="MFC5865124.1"/>
    </source>
</evidence>
<dbReference type="SUPFAM" id="SSF82607">
    <property type="entry name" value="YbaB-like"/>
    <property type="match status" value="1"/>
</dbReference>
<dbReference type="InterPro" id="IPR036894">
    <property type="entry name" value="YbaB-like_sf"/>
</dbReference>
<keyword evidence="2" id="KW-0963">Cytoplasm</keyword>
<comment type="subcellular location">
    <subcellularLocation>
        <location evidence="2">Cytoplasm</location>
        <location evidence="2">Nucleoid</location>
    </subcellularLocation>
</comment>
<evidence type="ECO:0000256" key="1">
    <source>
        <dbReference type="ARBA" id="ARBA00023125"/>
    </source>
</evidence>
<dbReference type="Proteomes" id="UP001596091">
    <property type="component" value="Unassembled WGS sequence"/>
</dbReference>
<comment type="similarity">
    <text evidence="2">Belongs to the YbaB/EbfC family.</text>
</comment>
<gene>
    <name evidence="3" type="ORF">ACFPT7_22650</name>
</gene>
<comment type="caution">
    <text evidence="3">The sequence shown here is derived from an EMBL/GenBank/DDBJ whole genome shotgun (WGS) entry which is preliminary data.</text>
</comment>
<keyword evidence="1 2" id="KW-0238">DNA-binding</keyword>
<dbReference type="Gene3D" id="3.30.1310.10">
    <property type="entry name" value="Nucleoid-associated protein YbaB-like domain"/>
    <property type="match status" value="1"/>
</dbReference>
<dbReference type="PANTHER" id="PTHR33449">
    <property type="entry name" value="NUCLEOID-ASSOCIATED PROTEIN YBAB"/>
    <property type="match status" value="1"/>
</dbReference>
<accession>A0ABW1EMI2</accession>
<comment type="function">
    <text evidence="2">Binds to DNA and alters its conformation. May be involved in regulation of gene expression, nucleoid organization and DNA protection.</text>
</comment>
<dbReference type="EMBL" id="JBHSPH010000010">
    <property type="protein sequence ID" value="MFC5865124.1"/>
    <property type="molecule type" value="Genomic_DNA"/>
</dbReference>